<protein>
    <submittedName>
        <fullName evidence="1">Uncharacterized protein</fullName>
    </submittedName>
</protein>
<proteinExistence type="predicted"/>
<comment type="caution">
    <text evidence="1">The sequence shown here is derived from an EMBL/GenBank/DDBJ whole genome shotgun (WGS) entry which is preliminary data.</text>
</comment>
<evidence type="ECO:0000313" key="1">
    <source>
        <dbReference type="EMBL" id="KAE9969480.1"/>
    </source>
</evidence>
<reference evidence="1 2" key="1">
    <citation type="submission" date="2018-12" db="EMBL/GenBank/DDBJ databases">
        <title>Venturia inaequalis Genome Resource.</title>
        <authorList>
            <person name="Lichtner F.J."/>
        </authorList>
    </citation>
    <scope>NUCLEOTIDE SEQUENCE [LARGE SCALE GENOMIC DNA]</scope>
    <source>
        <strain evidence="1 2">120213</strain>
    </source>
</reference>
<dbReference type="Proteomes" id="UP000447873">
    <property type="component" value="Unassembled WGS sequence"/>
</dbReference>
<dbReference type="EMBL" id="WNWS01000366">
    <property type="protein sequence ID" value="KAE9969480.1"/>
    <property type="molecule type" value="Genomic_DNA"/>
</dbReference>
<gene>
    <name evidence="1" type="ORF">EG328_006843</name>
</gene>
<organism evidence="1 2">
    <name type="scientific">Venturia inaequalis</name>
    <name type="common">Apple scab fungus</name>
    <dbReference type="NCBI Taxonomy" id="5025"/>
    <lineage>
        <taxon>Eukaryota</taxon>
        <taxon>Fungi</taxon>
        <taxon>Dikarya</taxon>
        <taxon>Ascomycota</taxon>
        <taxon>Pezizomycotina</taxon>
        <taxon>Dothideomycetes</taxon>
        <taxon>Pleosporomycetidae</taxon>
        <taxon>Venturiales</taxon>
        <taxon>Venturiaceae</taxon>
        <taxon>Venturia</taxon>
    </lineage>
</organism>
<accession>A0A8H3UH11</accession>
<dbReference type="AlphaFoldDB" id="A0A8H3UH11"/>
<evidence type="ECO:0000313" key="2">
    <source>
        <dbReference type="Proteomes" id="UP000447873"/>
    </source>
</evidence>
<sequence>MLSSVEPMGETLKVRNLAMAGSGTKRHISPKLFAASAGDGRGFTGPNKVFLTTVEPRNSPEGTLTHLFAPSNPQNNPLNTVLQICTFLSWSPNKGSQPLRIYSTFVECFALHSFAPLFDTSIAVAVAVAVAAIVSARRISLSHSSPPNSLRITSSRHFDHPPPRPPTFLDTSIALTLTLTLCSPHALVCSALSLTLSFHNTL</sequence>
<name>A0A8H3UH11_VENIN</name>